<gene>
    <name evidence="1" type="primary">mcrG</name>
    <name evidence="1" type="ORF">KSK55_05275</name>
</gene>
<dbReference type="NCBIfam" id="TIGR03259">
    <property type="entry name" value="met_CoM_red_gam"/>
    <property type="match status" value="1"/>
</dbReference>
<name>A0A8F5ZFE7_METHU</name>
<dbReference type="Pfam" id="PF02240">
    <property type="entry name" value="MCR_gamma"/>
    <property type="match status" value="1"/>
</dbReference>
<reference evidence="1 2" key="1">
    <citation type="submission" date="2021-06" db="EMBL/GenBank/DDBJ databases">
        <title>Complete genome sequence of the secondary alcohol utilizing methanogen Methanospirillum hungatei strain GP1.</title>
        <authorList>
            <person name="Day L.A."/>
            <person name="Costa K.C."/>
        </authorList>
    </citation>
    <scope>NUCLEOTIDE SEQUENCE [LARGE SCALE GENOMIC DNA]</scope>
    <source>
        <strain evidence="1 2">GP1</strain>
    </source>
</reference>
<protein>
    <submittedName>
        <fullName evidence="1">Coenzyme-B sulfoethylthiotransferase subunit gamma</fullName>
        <ecNumber evidence="1">2.8.4.1</ecNumber>
    </submittedName>
</protein>
<dbReference type="Proteomes" id="UP000694228">
    <property type="component" value="Chromosome"/>
</dbReference>
<organism evidence="1 2">
    <name type="scientific">Methanospirillum hungatei</name>
    <dbReference type="NCBI Taxonomy" id="2203"/>
    <lineage>
        <taxon>Archaea</taxon>
        <taxon>Methanobacteriati</taxon>
        <taxon>Methanobacteriota</taxon>
        <taxon>Stenosarchaea group</taxon>
        <taxon>Methanomicrobia</taxon>
        <taxon>Methanomicrobiales</taxon>
        <taxon>Methanospirillaceae</taxon>
        <taxon>Methanospirillum</taxon>
    </lineage>
</organism>
<dbReference type="GO" id="GO:0015948">
    <property type="term" value="P:methanogenesis"/>
    <property type="evidence" value="ECO:0007669"/>
    <property type="project" value="InterPro"/>
</dbReference>
<evidence type="ECO:0000313" key="1">
    <source>
        <dbReference type="EMBL" id="QXO95802.1"/>
    </source>
</evidence>
<dbReference type="InterPro" id="IPR003178">
    <property type="entry name" value="Me_CoM_Rdtase_gsu"/>
</dbReference>
<keyword evidence="1" id="KW-0808">Transferase</keyword>
<evidence type="ECO:0000313" key="2">
    <source>
        <dbReference type="Proteomes" id="UP000694228"/>
    </source>
</evidence>
<dbReference type="EMBL" id="CP077107">
    <property type="protein sequence ID" value="QXO95802.1"/>
    <property type="molecule type" value="Genomic_DNA"/>
</dbReference>
<dbReference type="AlphaFoldDB" id="A0A8F5ZFE7"/>
<proteinExistence type="predicted"/>
<dbReference type="GO" id="GO:0050524">
    <property type="term" value="F:coenzyme-B sulfoethylthiotransferase activity"/>
    <property type="evidence" value="ECO:0007669"/>
    <property type="project" value="UniProtKB-EC"/>
</dbReference>
<dbReference type="OrthoDB" id="52520at2157"/>
<accession>A0A8F5ZFE7</accession>
<dbReference type="EC" id="2.8.4.1" evidence="1"/>
<sequence>MKYTPQYGPGTSIVAENRRKQMNPNIELQKMRKVTDEDIVLILGHRAPGEGFKSVHPPVDELPPVNCPMRDLVKPTEGAKHGDRVRYVQFADSMFNAPCQPYQRTYAEMYRFRGIDPGTLSGRQIVECRERDLEKYCSTLIETEMFDPARVSLRGATVHGHSLRLSEEGMQFDAIQRCIMGDDGRVKYVKDQIGVPLDRQVDVGKPLDDDWLKEHTTMFHSLVGTPLREDPEYIEYLQRIHTLRTKYGFMPKEEKK</sequence>